<accession>A0AAC9NYQ0</accession>
<dbReference type="GO" id="GO:0003677">
    <property type="term" value="F:DNA binding"/>
    <property type="evidence" value="ECO:0007669"/>
    <property type="project" value="InterPro"/>
</dbReference>
<evidence type="ECO:0000313" key="3">
    <source>
        <dbReference type="Proteomes" id="UP000182703"/>
    </source>
</evidence>
<dbReference type="SUPFAM" id="SSF47413">
    <property type="entry name" value="lambda repressor-like DNA-binding domains"/>
    <property type="match status" value="1"/>
</dbReference>
<dbReference type="KEGG" id="cdq:BOQ54_05245"/>
<feature type="domain" description="HTH cro/C1-type" evidence="1">
    <location>
        <begin position="4"/>
        <end position="49"/>
    </location>
</feature>
<dbReference type="Proteomes" id="UP000182703">
    <property type="component" value="Chromosome"/>
</dbReference>
<proteinExistence type="predicted"/>
<keyword evidence="3" id="KW-1185">Reference proteome</keyword>
<dbReference type="EMBL" id="CP018095">
    <property type="protein sequence ID" value="APF36801.1"/>
    <property type="molecule type" value="Genomic_DNA"/>
</dbReference>
<organism evidence="2 3">
    <name type="scientific">Chelatococcus daeguensis</name>
    <dbReference type="NCBI Taxonomy" id="444444"/>
    <lineage>
        <taxon>Bacteria</taxon>
        <taxon>Pseudomonadati</taxon>
        <taxon>Pseudomonadota</taxon>
        <taxon>Alphaproteobacteria</taxon>
        <taxon>Hyphomicrobiales</taxon>
        <taxon>Chelatococcaceae</taxon>
        <taxon>Chelatococcus</taxon>
    </lineage>
</organism>
<dbReference type="CDD" id="cd00093">
    <property type="entry name" value="HTH_XRE"/>
    <property type="match status" value="1"/>
</dbReference>
<protein>
    <submittedName>
        <fullName evidence="2">Transcriptional regulator</fullName>
    </submittedName>
</protein>
<name>A0AAC9NYQ0_9HYPH</name>
<reference evidence="2 3" key="1">
    <citation type="submission" date="2016-11" db="EMBL/GenBank/DDBJ databases">
        <title>Complete genome sequence of the aerobically denitrifying bacterium Chelatococcus daeguensis TAD1.</title>
        <authorList>
            <person name="Yang Y."/>
            <person name="Huang S."/>
            <person name="Lin E."/>
        </authorList>
    </citation>
    <scope>NUCLEOTIDE SEQUENCE [LARGE SCALE GENOMIC DNA]</scope>
    <source>
        <strain evidence="2 3">TAD1</strain>
    </source>
</reference>
<dbReference type="PROSITE" id="PS50943">
    <property type="entry name" value="HTH_CROC1"/>
    <property type="match status" value="1"/>
</dbReference>
<gene>
    <name evidence="2" type="ORF">BOQ54_05245</name>
</gene>
<sequence>MVDLSQEDLAKAAAVGLSTVRNFETGRTLPIVNNLAAIRRVLEEAGIVFLDDGAATVGGPGVRLRARRNEFIPPDELTSETDS</sequence>
<evidence type="ECO:0000313" key="2">
    <source>
        <dbReference type="EMBL" id="APF36801.1"/>
    </source>
</evidence>
<dbReference type="InterPro" id="IPR010982">
    <property type="entry name" value="Lambda_DNA-bd_dom_sf"/>
</dbReference>
<dbReference type="Gene3D" id="1.10.260.40">
    <property type="entry name" value="lambda repressor-like DNA-binding domains"/>
    <property type="match status" value="1"/>
</dbReference>
<dbReference type="Pfam" id="PF01381">
    <property type="entry name" value="HTH_3"/>
    <property type="match status" value="1"/>
</dbReference>
<dbReference type="AlphaFoldDB" id="A0AAC9NYQ0"/>
<dbReference type="InterPro" id="IPR001387">
    <property type="entry name" value="Cro/C1-type_HTH"/>
</dbReference>
<evidence type="ECO:0000259" key="1">
    <source>
        <dbReference type="PROSITE" id="PS50943"/>
    </source>
</evidence>